<evidence type="ECO:0000256" key="1">
    <source>
        <dbReference type="ARBA" id="ARBA00022729"/>
    </source>
</evidence>
<name>A0A927GIC4_9BACT</name>
<evidence type="ECO:0000259" key="3">
    <source>
        <dbReference type="Pfam" id="PF02638"/>
    </source>
</evidence>
<sequence length="614" mass="67741">MVLSTQCIVRWFSVALALVSLAFSAPGQTRSVPPKRELRAAWIAHIFNLDWPSSRSRTPAQQRQEFISLLDRHRQNGINAVVVQIRASADALYPSTLEPWSEWLTGTQGLAPNPPYDPLAFMVRETHRREMEFHAWLNPYRALSSATASVAPSHVTVQHPNWVVPYGNLRVLDPGLPAVRQYLVRVVMDVVRRYDVDAIHFDDYFYPAPQTGLTFNDAASFAADPRGFTVLADWRRNNVDLFVKLVSDSIRAAKPWVKFGISPPGVWRNGTSVGGTATTAFASYTDIFADSRKWLRRGWVDYLAPQVYFAIGQTAANYSLIVPWWSQQVNPDTVRHVYVGQGVYRVSTTATEPRFRLPTQLPSQIRLLRQQPNVVGSIFYNTTPLLANPLGFVDSLRSDFYRYPALVPTMPWKDAVPPLAPRQVSQTNDAGLSESRLSWLAPLPAADGESARWYAVYRFPGRTVPVGPADLANPANLLGITDTTTYRIVGPPDSAPYVYAVTALDRLHNESPPANVVLLLGATAGVGMPALFEPAAPNPFATETRLAFTLPAAGPATMRVVDLAGREIAVLTSGVWAAGRHEVALRAATWPAGLYVVVLETASGVARQKVLLLR</sequence>
<dbReference type="RefSeq" id="WP_191004119.1">
    <property type="nucleotide sequence ID" value="NZ_JACXAD010000004.1"/>
</dbReference>
<accession>A0A927GIC4</accession>
<gene>
    <name evidence="4" type="ORF">IC235_05300</name>
</gene>
<dbReference type="SUPFAM" id="SSF51445">
    <property type="entry name" value="(Trans)glycosidases"/>
    <property type="match status" value="1"/>
</dbReference>
<dbReference type="Pfam" id="PF02638">
    <property type="entry name" value="GHL10"/>
    <property type="match status" value="1"/>
</dbReference>
<reference evidence="4" key="1">
    <citation type="submission" date="2020-09" db="EMBL/GenBank/DDBJ databases">
        <authorList>
            <person name="Kim M.K."/>
        </authorList>
    </citation>
    <scope>NUCLEOTIDE SEQUENCE</scope>
    <source>
        <strain evidence="4">BT664</strain>
    </source>
</reference>
<feature type="domain" description="Glycosyl hydrolase-like 10" evidence="3">
    <location>
        <begin position="37"/>
        <end position="349"/>
    </location>
</feature>
<dbReference type="Gene3D" id="3.20.20.80">
    <property type="entry name" value="Glycosidases"/>
    <property type="match status" value="1"/>
</dbReference>
<dbReference type="InterPro" id="IPR052177">
    <property type="entry name" value="Divisome_Glycosyl_Hydrolase"/>
</dbReference>
<evidence type="ECO:0000313" key="5">
    <source>
        <dbReference type="Proteomes" id="UP000612233"/>
    </source>
</evidence>
<comment type="caution">
    <text evidence="4">The sequence shown here is derived from an EMBL/GenBank/DDBJ whole genome shotgun (WGS) entry which is preliminary data.</text>
</comment>
<proteinExistence type="predicted"/>
<keyword evidence="1 2" id="KW-0732">Signal</keyword>
<dbReference type="Gene3D" id="2.60.40.10">
    <property type="entry name" value="Immunoglobulins"/>
    <property type="match status" value="1"/>
</dbReference>
<feature type="signal peptide" evidence="2">
    <location>
        <begin position="1"/>
        <end position="17"/>
    </location>
</feature>
<dbReference type="InterPro" id="IPR013783">
    <property type="entry name" value="Ig-like_fold"/>
</dbReference>
<dbReference type="PANTHER" id="PTHR43405">
    <property type="entry name" value="GLYCOSYL HYDROLASE DIGH"/>
    <property type="match status" value="1"/>
</dbReference>
<dbReference type="InterPro" id="IPR017853">
    <property type="entry name" value="GH"/>
</dbReference>
<dbReference type="NCBIfam" id="TIGR04183">
    <property type="entry name" value="Por_Secre_tail"/>
    <property type="match status" value="1"/>
</dbReference>
<organism evidence="4 5">
    <name type="scientific">Hymenobacter montanus</name>
    <dbReference type="NCBI Taxonomy" id="2771359"/>
    <lineage>
        <taxon>Bacteria</taxon>
        <taxon>Pseudomonadati</taxon>
        <taxon>Bacteroidota</taxon>
        <taxon>Cytophagia</taxon>
        <taxon>Cytophagales</taxon>
        <taxon>Hymenobacteraceae</taxon>
        <taxon>Hymenobacter</taxon>
    </lineage>
</organism>
<feature type="chain" id="PRO_5037065571" evidence="2">
    <location>
        <begin position="18"/>
        <end position="614"/>
    </location>
</feature>
<dbReference type="PANTHER" id="PTHR43405:SF1">
    <property type="entry name" value="GLYCOSYL HYDROLASE DIGH"/>
    <property type="match status" value="1"/>
</dbReference>
<protein>
    <submittedName>
        <fullName evidence="4">Family 10 glycosylhydrolase</fullName>
    </submittedName>
</protein>
<evidence type="ECO:0000256" key="2">
    <source>
        <dbReference type="SAM" id="SignalP"/>
    </source>
</evidence>
<dbReference type="InterPro" id="IPR003790">
    <property type="entry name" value="GHL10"/>
</dbReference>
<dbReference type="InterPro" id="IPR026444">
    <property type="entry name" value="Secre_tail"/>
</dbReference>
<dbReference type="EMBL" id="JACXAD010000004">
    <property type="protein sequence ID" value="MBD2767303.1"/>
    <property type="molecule type" value="Genomic_DNA"/>
</dbReference>
<evidence type="ECO:0000313" key="4">
    <source>
        <dbReference type="EMBL" id="MBD2767303.1"/>
    </source>
</evidence>
<dbReference type="AlphaFoldDB" id="A0A927GIC4"/>
<dbReference type="Proteomes" id="UP000612233">
    <property type="component" value="Unassembled WGS sequence"/>
</dbReference>
<keyword evidence="5" id="KW-1185">Reference proteome</keyword>